<proteinExistence type="predicted"/>
<organism evidence="1 2">
    <name type="scientific">Hibiscus sabdariffa</name>
    <name type="common">roselle</name>
    <dbReference type="NCBI Taxonomy" id="183260"/>
    <lineage>
        <taxon>Eukaryota</taxon>
        <taxon>Viridiplantae</taxon>
        <taxon>Streptophyta</taxon>
        <taxon>Embryophyta</taxon>
        <taxon>Tracheophyta</taxon>
        <taxon>Spermatophyta</taxon>
        <taxon>Magnoliopsida</taxon>
        <taxon>eudicotyledons</taxon>
        <taxon>Gunneridae</taxon>
        <taxon>Pentapetalae</taxon>
        <taxon>rosids</taxon>
        <taxon>malvids</taxon>
        <taxon>Malvales</taxon>
        <taxon>Malvaceae</taxon>
        <taxon>Malvoideae</taxon>
        <taxon>Hibiscus</taxon>
    </lineage>
</organism>
<dbReference type="EMBL" id="JBBPBN010000004">
    <property type="protein sequence ID" value="KAK9041608.1"/>
    <property type="molecule type" value="Genomic_DNA"/>
</dbReference>
<keyword evidence="2" id="KW-1185">Reference proteome</keyword>
<reference evidence="1 2" key="1">
    <citation type="journal article" date="2024" name="G3 (Bethesda)">
        <title>Genome assembly of Hibiscus sabdariffa L. provides insights into metabolisms of medicinal natural products.</title>
        <authorList>
            <person name="Kim T."/>
        </authorList>
    </citation>
    <scope>NUCLEOTIDE SEQUENCE [LARGE SCALE GENOMIC DNA]</scope>
    <source>
        <strain evidence="1">TK-2024</strain>
        <tissue evidence="1">Old leaves</tissue>
    </source>
</reference>
<evidence type="ECO:0008006" key="3">
    <source>
        <dbReference type="Google" id="ProtNLM"/>
    </source>
</evidence>
<evidence type="ECO:0000313" key="1">
    <source>
        <dbReference type="EMBL" id="KAK9041608.1"/>
    </source>
</evidence>
<dbReference type="Proteomes" id="UP001396334">
    <property type="component" value="Unassembled WGS sequence"/>
</dbReference>
<gene>
    <name evidence="1" type="ORF">V6N11_016700</name>
</gene>
<sequence length="144" mass="16944">MSLLISFGKLRFLKKKLKWSTKKRVKLVKSLLLVKPEAETKVESVLVTNESIEVVECQDKEHEYEGTPLMNCNNNQKLKLKEKRRRVQQWRRLGFAAWLPEKRKQPLIKQNEPKRRINVDSNPRPIFLTASSLFLLMELMAVSL</sequence>
<protein>
    <recommendedName>
        <fullName evidence="3">Transmembrane protein</fullName>
    </recommendedName>
</protein>
<comment type="caution">
    <text evidence="1">The sequence shown here is derived from an EMBL/GenBank/DDBJ whole genome shotgun (WGS) entry which is preliminary data.</text>
</comment>
<name>A0ABR2TVV4_9ROSI</name>
<evidence type="ECO:0000313" key="2">
    <source>
        <dbReference type="Proteomes" id="UP001396334"/>
    </source>
</evidence>
<accession>A0ABR2TVV4</accession>